<organism evidence="3 4">
    <name type="scientific">Rufibacter roseus</name>
    <dbReference type="NCBI Taxonomy" id="1567108"/>
    <lineage>
        <taxon>Bacteria</taxon>
        <taxon>Pseudomonadati</taxon>
        <taxon>Bacteroidota</taxon>
        <taxon>Cytophagia</taxon>
        <taxon>Cytophagales</taxon>
        <taxon>Hymenobacteraceae</taxon>
        <taxon>Rufibacter</taxon>
    </lineage>
</organism>
<comment type="caution">
    <text evidence="3">The sequence shown here is derived from an EMBL/GenBank/DDBJ whole genome shotgun (WGS) entry which is preliminary data.</text>
</comment>
<evidence type="ECO:0000256" key="1">
    <source>
        <dbReference type="SAM" id="Coils"/>
    </source>
</evidence>
<dbReference type="Proteomes" id="UP001596405">
    <property type="component" value="Unassembled WGS sequence"/>
</dbReference>
<dbReference type="InterPro" id="IPR053058">
    <property type="entry name" value="Mulikevirus_tape_measure"/>
</dbReference>
<dbReference type="RefSeq" id="WP_066621675.1">
    <property type="nucleotide sequence ID" value="NZ_JBHSYQ010000004.1"/>
</dbReference>
<proteinExistence type="predicted"/>
<dbReference type="PANTHER" id="PTHR38812:SF2">
    <property type="entry name" value="MU-LIKE PROPHAGE FLUMU PROTEIN GP42"/>
    <property type="match status" value="1"/>
</dbReference>
<dbReference type="PANTHER" id="PTHR38812">
    <property type="entry name" value="MU-LIKE PROPHAGE FLUMU PROTEIN GP42"/>
    <property type="match status" value="1"/>
</dbReference>
<accession>A0ABW2DKA2</accession>
<evidence type="ECO:0008006" key="5">
    <source>
        <dbReference type="Google" id="ProtNLM"/>
    </source>
</evidence>
<keyword evidence="4" id="KW-1185">Reference proteome</keyword>
<dbReference type="EMBL" id="JBHSYQ010000004">
    <property type="protein sequence ID" value="MFC6998075.1"/>
    <property type="molecule type" value="Genomic_DNA"/>
</dbReference>
<evidence type="ECO:0000313" key="4">
    <source>
        <dbReference type="Proteomes" id="UP001596405"/>
    </source>
</evidence>
<keyword evidence="1" id="KW-0175">Coiled coil</keyword>
<protein>
    <recommendedName>
        <fullName evidence="5">Phage tail tape measure protein</fullName>
    </recommendedName>
</protein>
<evidence type="ECO:0000256" key="2">
    <source>
        <dbReference type="SAM" id="MobiDB-lite"/>
    </source>
</evidence>
<feature type="compositionally biased region" description="Low complexity" evidence="2">
    <location>
        <begin position="683"/>
        <end position="703"/>
    </location>
</feature>
<gene>
    <name evidence="3" type="ORF">ACFQHR_10595</name>
</gene>
<sequence>MNVAELNVKISAELSELDKGLKRAASGVDDLGDNVDRASNRMQKGTADSSKGFTSMGNVAKGVGGVIAAAFTIDAVLSLGKNILDTTAKFQKMEAVLTNTLGSQSAAQNAMLMIQDIAAKTPFAVDQLTESYVKLANRGIQPTSQEIIKLGDLAASTGKDFDQLTEGLLDAMTGEFERLKEFGITASSQGDKVAFTFKGVTTEVAKTDAAIKEYVMGLGDVEGVSGSMAAISETLTGKISNLGDSFDQMFLTIGSQQSGVFSSTISFLDEMVKGVTALIATTDQLGQKMSARGVSEYSSKVAADFKALAEQTKASGGDVETALKSQADALIKDLETKQRIALSNLEKFREESGGILNKIGELADQSGVKYSSRKGAESTLASEVSLIQGQIAAIEAAYASVGKAAAGSVDKQIGTLARLKKELADLQDIQLNALGSGRIEAINEQIYAKEQEIKKYLELGDAQRKQQQALQDLHKQLALNEQYYKAFGDSHDYVEGKRSVLESGIKSLINAGFKPGSAAVQEFKAYLDSLALSTEALASTDLFQNVMPTTEGFKKNQEEFKPQTADIIPAPQVDWEGWDKFKVDLREQYEDVNLMQDALMMGTTMLTDTLGGALAAGLSGGMSAGINALEQGLKQMAKVFGEYMLKWGVAQTILANPMGPAAIVAGVALMAFAGAGGSKPATGGSPRSSYSTPTSRSGSYSSAGAALNIQGETRLSGNDIVISYQRSQEQGRRTG</sequence>
<feature type="region of interest" description="Disordered" evidence="2">
    <location>
        <begin position="677"/>
        <end position="703"/>
    </location>
</feature>
<name>A0ABW2DKA2_9BACT</name>
<feature type="coiled-coil region" evidence="1">
    <location>
        <begin position="409"/>
        <end position="459"/>
    </location>
</feature>
<reference evidence="4" key="1">
    <citation type="journal article" date="2019" name="Int. J. Syst. Evol. Microbiol.">
        <title>The Global Catalogue of Microorganisms (GCM) 10K type strain sequencing project: providing services to taxonomists for standard genome sequencing and annotation.</title>
        <authorList>
            <consortium name="The Broad Institute Genomics Platform"/>
            <consortium name="The Broad Institute Genome Sequencing Center for Infectious Disease"/>
            <person name="Wu L."/>
            <person name="Ma J."/>
        </authorList>
    </citation>
    <scope>NUCLEOTIDE SEQUENCE [LARGE SCALE GENOMIC DNA]</scope>
    <source>
        <strain evidence="4">CGMCC 4.7393</strain>
    </source>
</reference>
<evidence type="ECO:0000313" key="3">
    <source>
        <dbReference type="EMBL" id="MFC6998075.1"/>
    </source>
</evidence>